<dbReference type="GO" id="GO:0004180">
    <property type="term" value="F:carboxypeptidase activity"/>
    <property type="evidence" value="ECO:0007669"/>
    <property type="project" value="UniProtKB-KW"/>
</dbReference>
<name>A0A6J5D5G5_9BURK</name>
<dbReference type="RefSeq" id="WP_031398250.1">
    <property type="nucleotide sequence ID" value="NZ_CABVQD010000017.1"/>
</dbReference>
<evidence type="ECO:0000256" key="5">
    <source>
        <dbReference type="ARBA" id="ARBA00023049"/>
    </source>
</evidence>
<reference evidence="7 8" key="1">
    <citation type="submission" date="2019-09" db="EMBL/GenBank/DDBJ databases">
        <authorList>
            <person name="Depoorter E."/>
        </authorList>
    </citation>
    <scope>NUCLEOTIDE SEQUENCE [LARGE SCALE GENOMIC DNA]</scope>
    <source>
        <strain evidence="7">LMG 30113</strain>
    </source>
</reference>
<keyword evidence="8" id="KW-1185">Reference proteome</keyword>
<dbReference type="GO" id="GO:0008235">
    <property type="term" value="F:metalloexopeptidase activity"/>
    <property type="evidence" value="ECO:0007669"/>
    <property type="project" value="TreeGrafter"/>
</dbReference>
<dbReference type="CDD" id="cd08070">
    <property type="entry name" value="MPN_like"/>
    <property type="match status" value="1"/>
</dbReference>
<sequence length="136" mass="14843">MLTLPTDVVDTIVRHAHDAHPLECCGIIAGTADGSPPSRVVPMRNAAQSQTFFQFDAAEQLRVWRDLDARDEAPVVIYHSHTASAARPSRTDIAYAAAHPDAYHLIIATDPRFEPTLRCYLIVNGIATETPLKIGA</sequence>
<dbReference type="GO" id="GO:0008270">
    <property type="term" value="F:zinc ion binding"/>
    <property type="evidence" value="ECO:0007669"/>
    <property type="project" value="TreeGrafter"/>
</dbReference>
<evidence type="ECO:0000313" key="7">
    <source>
        <dbReference type="EMBL" id="VWB97030.1"/>
    </source>
</evidence>
<protein>
    <submittedName>
        <fullName evidence="7">CysO-cysteine peptidase</fullName>
        <ecNumber evidence="7">3.4.17.-</ecNumber>
    </submittedName>
</protein>
<proteinExistence type="predicted"/>
<keyword evidence="1" id="KW-0645">Protease</keyword>
<evidence type="ECO:0000256" key="1">
    <source>
        <dbReference type="ARBA" id="ARBA00022670"/>
    </source>
</evidence>
<dbReference type="SMART" id="SM00232">
    <property type="entry name" value="JAB_MPN"/>
    <property type="match status" value="1"/>
</dbReference>
<keyword evidence="2" id="KW-0479">Metal-binding</keyword>
<accession>A0A6J5D5G5</accession>
<feature type="domain" description="MPN" evidence="6">
    <location>
        <begin position="2"/>
        <end position="136"/>
    </location>
</feature>
<dbReference type="Proteomes" id="UP000494330">
    <property type="component" value="Unassembled WGS sequence"/>
</dbReference>
<dbReference type="SUPFAM" id="SSF102712">
    <property type="entry name" value="JAB1/MPN domain"/>
    <property type="match status" value="1"/>
</dbReference>
<evidence type="ECO:0000256" key="2">
    <source>
        <dbReference type="ARBA" id="ARBA00022723"/>
    </source>
</evidence>
<evidence type="ECO:0000259" key="6">
    <source>
        <dbReference type="PROSITE" id="PS50249"/>
    </source>
</evidence>
<keyword evidence="3 7" id="KW-0378">Hydrolase</keyword>
<dbReference type="EMBL" id="CABVQD010000017">
    <property type="protein sequence ID" value="VWB97030.1"/>
    <property type="molecule type" value="Genomic_DNA"/>
</dbReference>
<evidence type="ECO:0000313" key="8">
    <source>
        <dbReference type="Proteomes" id="UP000494330"/>
    </source>
</evidence>
<dbReference type="EC" id="3.4.17.-" evidence="7"/>
<organism evidence="7 8">
    <name type="scientific">Burkholderia paludis</name>
    <dbReference type="NCBI Taxonomy" id="1506587"/>
    <lineage>
        <taxon>Bacteria</taxon>
        <taxon>Pseudomonadati</taxon>
        <taxon>Pseudomonadota</taxon>
        <taxon>Betaproteobacteria</taxon>
        <taxon>Burkholderiales</taxon>
        <taxon>Burkholderiaceae</taxon>
        <taxon>Burkholderia</taxon>
        <taxon>Burkholderia cepacia complex</taxon>
    </lineage>
</organism>
<dbReference type="InterPro" id="IPR051929">
    <property type="entry name" value="VirAsm_ModProt"/>
</dbReference>
<dbReference type="PROSITE" id="PS50249">
    <property type="entry name" value="MPN"/>
    <property type="match status" value="1"/>
</dbReference>
<keyword evidence="5" id="KW-0482">Metalloprotease</keyword>
<evidence type="ECO:0000256" key="3">
    <source>
        <dbReference type="ARBA" id="ARBA00022801"/>
    </source>
</evidence>
<dbReference type="InterPro" id="IPR037518">
    <property type="entry name" value="MPN"/>
</dbReference>
<gene>
    <name evidence="7" type="primary">mec</name>
    <name evidence="7" type="ORF">BPA30113_04532</name>
</gene>
<dbReference type="Pfam" id="PF14464">
    <property type="entry name" value="Prok-JAB"/>
    <property type="match status" value="1"/>
</dbReference>
<evidence type="ECO:0000256" key="4">
    <source>
        <dbReference type="ARBA" id="ARBA00022833"/>
    </source>
</evidence>
<keyword evidence="7" id="KW-0121">Carboxypeptidase</keyword>
<dbReference type="InterPro" id="IPR028090">
    <property type="entry name" value="JAB_dom_prok"/>
</dbReference>
<dbReference type="InterPro" id="IPR000555">
    <property type="entry name" value="JAMM/MPN+_dom"/>
</dbReference>
<keyword evidence="4" id="KW-0862">Zinc</keyword>
<dbReference type="PANTHER" id="PTHR34858:SF1">
    <property type="entry name" value="CYSO-CYSTEINE PEPTIDASE"/>
    <property type="match status" value="1"/>
</dbReference>
<dbReference type="AlphaFoldDB" id="A0A6J5D5G5"/>
<dbReference type="GO" id="GO:0006508">
    <property type="term" value="P:proteolysis"/>
    <property type="evidence" value="ECO:0007669"/>
    <property type="project" value="UniProtKB-KW"/>
</dbReference>
<dbReference type="PANTHER" id="PTHR34858">
    <property type="entry name" value="CYSO-CYSTEINE PEPTIDASE"/>
    <property type="match status" value="1"/>
</dbReference>
<dbReference type="Gene3D" id="3.40.140.10">
    <property type="entry name" value="Cytidine Deaminase, domain 2"/>
    <property type="match status" value="1"/>
</dbReference>